<proteinExistence type="predicted"/>
<evidence type="ECO:0000256" key="1">
    <source>
        <dbReference type="ARBA" id="ARBA00004123"/>
    </source>
</evidence>
<dbReference type="RefSeq" id="XP_019647935.1">
    <property type="nucleotide sequence ID" value="XM_019792376.1"/>
</dbReference>
<dbReference type="EC" id="2.1.1.60" evidence="3"/>
<feature type="compositionally biased region" description="Polar residues" evidence="12">
    <location>
        <begin position="1"/>
        <end position="12"/>
    </location>
</feature>
<dbReference type="SUPFAM" id="SSF53335">
    <property type="entry name" value="S-adenosyl-L-methionine-dependent methyltransferases"/>
    <property type="match status" value="1"/>
</dbReference>
<protein>
    <recommendedName>
        <fullName evidence="4">Calmodulin-lysine N-methyltransferase</fullName>
        <ecNumber evidence="3">2.1.1.60</ecNumber>
    </recommendedName>
</protein>
<name>A0A6P5AP68_BRABE</name>
<dbReference type="RefSeq" id="XP_019647934.1">
    <property type="nucleotide sequence ID" value="XM_019792375.1"/>
</dbReference>
<comment type="catalytic activity">
    <reaction evidence="10">
        <text>[calmodulin]-L-lysine + S-adenosyl-L-methionine = [calmodulin]-N(6)-methyl-L-lysine + S-adenosyl-L-homocysteine + H(+)</text>
        <dbReference type="Rhea" id="RHEA:21556"/>
        <dbReference type="Rhea" id="RHEA-COMP:11360"/>
        <dbReference type="Rhea" id="RHEA-COMP:11361"/>
        <dbReference type="ChEBI" id="CHEBI:15378"/>
        <dbReference type="ChEBI" id="CHEBI:29969"/>
        <dbReference type="ChEBI" id="CHEBI:57856"/>
        <dbReference type="ChEBI" id="CHEBI:59789"/>
        <dbReference type="ChEBI" id="CHEBI:61929"/>
        <dbReference type="EC" id="2.1.1.60"/>
    </reaction>
</comment>
<dbReference type="GeneID" id="109488196"/>
<dbReference type="InterPro" id="IPR025800">
    <property type="entry name" value="CaM-Lys-N-MeTrfase"/>
</dbReference>
<dbReference type="InterPro" id="IPR019410">
    <property type="entry name" value="Methyltransf_16"/>
</dbReference>
<dbReference type="GO" id="GO:0005737">
    <property type="term" value="C:cytoplasm"/>
    <property type="evidence" value="ECO:0007669"/>
    <property type="project" value="UniProtKB-SubCell"/>
</dbReference>
<reference evidence="14 15" key="1">
    <citation type="submission" date="2025-04" db="UniProtKB">
        <authorList>
            <consortium name="RefSeq"/>
        </authorList>
    </citation>
    <scope>IDENTIFICATION</scope>
    <source>
        <tissue evidence="14 15">Gonad</tissue>
    </source>
</reference>
<sequence>MASSQDDSSSGCRHSDCPSLSARRVVTSAARERWKLLGRALKQRASNGKVEAISVRRFESFGLLKTRKAKLDDSTSTEREGANKEDAKWFEYTCNLLPNFGMEIRQLGGSFTYEALIGFNNTGNVCIWPSEEVLTYYCLKNKEVFRHQRVCELGGGMTCLAGVAVAVASEAEEVVLTDGNEKSVENVDQIVQRNSAQFGDTRVSCQVLKWDEQDQLDRLAGGYDHVICADCLFFDQYRQPLVDCIYRILKPNGVATIFAPRRNQTLEDFCRLAEPFFRVGTVENYEEVIWALHLKLQTEDRDRYNPDIHYPIMLVLTKQ</sequence>
<evidence type="ECO:0000313" key="15">
    <source>
        <dbReference type="RefSeq" id="XP_019647935.1"/>
    </source>
</evidence>
<dbReference type="FunFam" id="3.40.50.150:FF:000140">
    <property type="entry name" value="Calmodulin-lysine N-methyltransferase"/>
    <property type="match status" value="1"/>
</dbReference>
<evidence type="ECO:0000256" key="4">
    <source>
        <dbReference type="ARBA" id="ARBA00020594"/>
    </source>
</evidence>
<accession>A0A6P5AP68</accession>
<evidence type="ECO:0000313" key="14">
    <source>
        <dbReference type="RefSeq" id="XP_019647934.1"/>
    </source>
</evidence>
<dbReference type="PANTHER" id="PTHR13539">
    <property type="entry name" value="CALMODULIN-LYSINE N-METHYLTRANSFERASE"/>
    <property type="match status" value="1"/>
</dbReference>
<dbReference type="InterPro" id="IPR029063">
    <property type="entry name" value="SAM-dependent_MTases_sf"/>
</dbReference>
<dbReference type="Gene3D" id="3.40.50.150">
    <property type="entry name" value="Vaccinia Virus protein VP39"/>
    <property type="match status" value="1"/>
</dbReference>
<dbReference type="PANTHER" id="PTHR13539:SF3">
    <property type="entry name" value="CALMODULIN-LYSINE N-METHYLTRANSFERASE"/>
    <property type="match status" value="1"/>
</dbReference>
<dbReference type="GO" id="GO:0005634">
    <property type="term" value="C:nucleus"/>
    <property type="evidence" value="ECO:0007669"/>
    <property type="project" value="UniProtKB-SubCell"/>
</dbReference>
<keyword evidence="6" id="KW-0489">Methyltransferase</keyword>
<keyword evidence="8" id="KW-0949">S-adenosyl-L-methionine</keyword>
<evidence type="ECO:0000256" key="6">
    <source>
        <dbReference type="ARBA" id="ARBA00022603"/>
    </source>
</evidence>
<dbReference type="GO" id="GO:0032259">
    <property type="term" value="P:methylation"/>
    <property type="evidence" value="ECO:0007669"/>
    <property type="project" value="UniProtKB-KW"/>
</dbReference>
<evidence type="ECO:0000256" key="11">
    <source>
        <dbReference type="ARBA" id="ARBA00055351"/>
    </source>
</evidence>
<dbReference type="CDD" id="cd02440">
    <property type="entry name" value="AdoMet_MTases"/>
    <property type="match status" value="1"/>
</dbReference>
<comment type="subcellular location">
    <subcellularLocation>
        <location evidence="2">Cytoplasm</location>
    </subcellularLocation>
    <subcellularLocation>
        <location evidence="1">Nucleus</location>
    </subcellularLocation>
</comment>
<evidence type="ECO:0000256" key="7">
    <source>
        <dbReference type="ARBA" id="ARBA00022679"/>
    </source>
</evidence>
<keyword evidence="5" id="KW-0963">Cytoplasm</keyword>
<keyword evidence="9" id="KW-0539">Nucleus</keyword>
<dbReference type="Proteomes" id="UP000515135">
    <property type="component" value="Unplaced"/>
</dbReference>
<evidence type="ECO:0000256" key="5">
    <source>
        <dbReference type="ARBA" id="ARBA00022490"/>
    </source>
</evidence>
<dbReference type="Pfam" id="PF10294">
    <property type="entry name" value="Methyltransf_16"/>
    <property type="match status" value="1"/>
</dbReference>
<evidence type="ECO:0000256" key="3">
    <source>
        <dbReference type="ARBA" id="ARBA00011914"/>
    </source>
</evidence>
<keyword evidence="13" id="KW-1185">Reference proteome</keyword>
<organism evidence="13 14">
    <name type="scientific">Branchiostoma belcheri</name>
    <name type="common">Amphioxus</name>
    <dbReference type="NCBI Taxonomy" id="7741"/>
    <lineage>
        <taxon>Eukaryota</taxon>
        <taxon>Metazoa</taxon>
        <taxon>Chordata</taxon>
        <taxon>Cephalochordata</taxon>
        <taxon>Leptocardii</taxon>
        <taxon>Amphioxiformes</taxon>
        <taxon>Branchiostomatidae</taxon>
        <taxon>Branchiostoma</taxon>
    </lineage>
</organism>
<feature type="region of interest" description="Disordered" evidence="12">
    <location>
        <begin position="1"/>
        <end position="25"/>
    </location>
</feature>
<gene>
    <name evidence="14 15" type="primary">LOC109488196</name>
</gene>
<dbReference type="GO" id="GO:0018025">
    <property type="term" value="F:calmodulin-lysine N-methyltransferase activity"/>
    <property type="evidence" value="ECO:0007669"/>
    <property type="project" value="UniProtKB-EC"/>
</dbReference>
<dbReference type="KEGG" id="bbel:109488196"/>
<keyword evidence="7" id="KW-0808">Transferase</keyword>
<evidence type="ECO:0000256" key="8">
    <source>
        <dbReference type="ARBA" id="ARBA00022691"/>
    </source>
</evidence>
<evidence type="ECO:0000256" key="10">
    <source>
        <dbReference type="ARBA" id="ARBA00051756"/>
    </source>
</evidence>
<comment type="function">
    <text evidence="11">Catalyzes the trimethylation of 'Lys-116' in calmodulin.</text>
</comment>
<dbReference type="AlphaFoldDB" id="A0A6P5AP68"/>
<evidence type="ECO:0000313" key="13">
    <source>
        <dbReference type="Proteomes" id="UP000515135"/>
    </source>
</evidence>
<dbReference type="OrthoDB" id="413520at2759"/>
<evidence type="ECO:0000256" key="9">
    <source>
        <dbReference type="ARBA" id="ARBA00023242"/>
    </source>
</evidence>
<evidence type="ECO:0000256" key="12">
    <source>
        <dbReference type="SAM" id="MobiDB-lite"/>
    </source>
</evidence>
<evidence type="ECO:0000256" key="2">
    <source>
        <dbReference type="ARBA" id="ARBA00004496"/>
    </source>
</evidence>